<evidence type="ECO:0000259" key="13">
    <source>
        <dbReference type="Pfam" id="PF02463"/>
    </source>
</evidence>
<keyword evidence="7" id="KW-0067">ATP-binding</keyword>
<evidence type="ECO:0000256" key="10">
    <source>
        <dbReference type="ARBA" id="ARBA00023204"/>
    </source>
</evidence>
<dbReference type="AlphaFoldDB" id="A0A7S3UD52"/>
<comment type="subcellular location">
    <subcellularLocation>
        <location evidence="2">Chromosome</location>
    </subcellularLocation>
    <subcellularLocation>
        <location evidence="1">Nucleus</location>
    </subcellularLocation>
</comment>
<dbReference type="GO" id="GO:0035861">
    <property type="term" value="C:site of double-strand break"/>
    <property type="evidence" value="ECO:0007669"/>
    <property type="project" value="TreeGrafter"/>
</dbReference>
<dbReference type="GO" id="GO:0003684">
    <property type="term" value="F:damaged DNA binding"/>
    <property type="evidence" value="ECO:0007669"/>
    <property type="project" value="TreeGrafter"/>
</dbReference>
<accession>A0A7S3UD52</accession>
<sequence length="1136" mass="128020">MEGTDGSRQMEEHHVPGTIASVKLENFMCHERMQVDLGEHVNFVCGQNGSGKSAIIAALQCCLGATAKATKRGDNNMALVKTGCDTAKVTVVLRNRGPDGYKRDVYGDEIVVEKKLGAHATQVVIKDQQGKVVAKGRQEVAHVLDHFSCDVGNPCSVMTQEHTRNFLGSGSDAKKKFKFYMEATMLQSVAERLAHADVQMEHMGRVVEEGHEQLDHMQCKAKQLEGEIERARAIQQLEKVEDDLMCQLAWSHVQQILDKIQSNQYKVERGPGAIAKMRKRWEDAKSKTEALQQDIMSKTQQLENAGENIGEIQRQRREVETRKRNTHIERGQAQNQLQQCKEMIRQAEARKLEITKEVENLRKEFQSSGPEQPLQQGKLEQALRQVQAYTKEYQEAKDEENQLTAKEQQIRGMLDNLEQQNAANRRDLETLKKYHRRLLSQTNDTSAAFGDLMPKLVKLLEENQKAFHRPPLGPIGCLVSLLDTKWAVAVDAAINASLSCILVHDFHDMKMLKKLAAQTGIPGNRLSVVVYNFDTPPYTIQQRAGSSQRVTVLDVLKCTHPAVQNILVDQNNIERVVLVENTEVGKRTVFAQAGNTVKSAFTVDGTELFKIKSSEIIKPLDLQQARKGPRLGTDVAEQIKKCLSDMQKLEHAISDVDNELGSMQEKLVDASNALRNAKQRSERLLLEKANAESLAEESKFDWQTTSQQPRVLDVSILEQELEQINEKLVTLQQRQQALEIEMQERAETEKVLELEVAKLKEMVEQVANEELEAEIKRSIEQKGMVDSTVEKLMENMKIVENRMADLSKELSALEAEAKNKTEVAASVASSSQFDKSKVANYNDNGGAESCQQIFESHGVHPESKDKACLLNECSRKIAEMYQGPHLLSKYLEQAGDEVLSGLLEEESHISTELNLVAKLRALEAEKLTAKLESVKQRIDVGESQLGGTLMKLEAEHNTLSRSLRRAKRKLEFLTAPYEHLQIGVRKRKKLLSDSEKLCSREVAHHFNLYMMRKGHVGRVNINRKDETLDISVRMNATDDNSKRVKDLRSLSGGERSYATLALVLSLGHQSDCPFRVMDEFDVFMDEVNRKISLNALVEFAASNMDTQFILLTPQDLSHIQPDGQFVKVIKMQSARK</sequence>
<dbReference type="GO" id="GO:0005524">
    <property type="term" value="F:ATP binding"/>
    <property type="evidence" value="ECO:0007669"/>
    <property type="project" value="UniProtKB-KW"/>
</dbReference>
<keyword evidence="5" id="KW-0547">Nucleotide-binding</keyword>
<keyword evidence="9" id="KW-0233">DNA recombination</keyword>
<gene>
    <name evidence="14" type="ORF">PSAL00342_LOCUS4836</name>
</gene>
<dbReference type="InterPro" id="IPR027417">
    <property type="entry name" value="P-loop_NTPase"/>
</dbReference>
<feature type="coiled-coil region" evidence="12">
    <location>
        <begin position="207"/>
        <end position="234"/>
    </location>
</feature>
<evidence type="ECO:0000256" key="5">
    <source>
        <dbReference type="ARBA" id="ARBA00022741"/>
    </source>
</evidence>
<dbReference type="GO" id="GO:0000724">
    <property type="term" value="P:double-strand break repair via homologous recombination"/>
    <property type="evidence" value="ECO:0007669"/>
    <property type="project" value="TreeGrafter"/>
</dbReference>
<name>A0A7S3UD52_9CHLO</name>
<evidence type="ECO:0000256" key="7">
    <source>
        <dbReference type="ARBA" id="ARBA00022840"/>
    </source>
</evidence>
<comment type="similarity">
    <text evidence="3">Belongs to the SMC family. SMC6 subfamily.</text>
</comment>
<evidence type="ECO:0000256" key="11">
    <source>
        <dbReference type="ARBA" id="ARBA00023242"/>
    </source>
</evidence>
<evidence type="ECO:0000256" key="1">
    <source>
        <dbReference type="ARBA" id="ARBA00004123"/>
    </source>
</evidence>
<dbReference type="GO" id="GO:0030915">
    <property type="term" value="C:Smc5-Smc6 complex"/>
    <property type="evidence" value="ECO:0007669"/>
    <property type="project" value="TreeGrafter"/>
</dbReference>
<dbReference type="GO" id="GO:0051276">
    <property type="term" value="P:chromosome organization"/>
    <property type="evidence" value="ECO:0007669"/>
    <property type="project" value="InterPro"/>
</dbReference>
<dbReference type="PANTHER" id="PTHR19306">
    <property type="entry name" value="STRUCTURAL MAINTENANCE OF CHROMOSOMES 5,6 SMC5, SMC6"/>
    <property type="match status" value="1"/>
</dbReference>
<evidence type="ECO:0000256" key="2">
    <source>
        <dbReference type="ARBA" id="ARBA00004286"/>
    </source>
</evidence>
<dbReference type="EMBL" id="HBIS01005353">
    <property type="protein sequence ID" value="CAE0611001.1"/>
    <property type="molecule type" value="Transcribed_RNA"/>
</dbReference>
<keyword evidence="4" id="KW-0158">Chromosome</keyword>
<keyword evidence="6" id="KW-0227">DNA damage</keyword>
<protein>
    <recommendedName>
        <fullName evidence="13">RecF/RecN/SMC N-terminal domain-containing protein</fullName>
    </recommendedName>
</protein>
<reference evidence="14" key="1">
    <citation type="submission" date="2021-01" db="EMBL/GenBank/DDBJ databases">
        <authorList>
            <person name="Corre E."/>
            <person name="Pelletier E."/>
            <person name="Niang G."/>
            <person name="Scheremetjew M."/>
            <person name="Finn R."/>
            <person name="Kale V."/>
            <person name="Holt S."/>
            <person name="Cochrane G."/>
            <person name="Meng A."/>
            <person name="Brown T."/>
            <person name="Cohen L."/>
        </authorList>
    </citation>
    <scope>NUCLEOTIDE SEQUENCE</scope>
    <source>
        <strain evidence="14">CCMP1897</strain>
    </source>
</reference>
<evidence type="ECO:0000313" key="14">
    <source>
        <dbReference type="EMBL" id="CAE0611001.1"/>
    </source>
</evidence>
<dbReference type="GO" id="GO:0005634">
    <property type="term" value="C:nucleus"/>
    <property type="evidence" value="ECO:0007669"/>
    <property type="project" value="UniProtKB-SubCell"/>
</dbReference>
<dbReference type="SUPFAM" id="SSF52540">
    <property type="entry name" value="P-loop containing nucleoside triphosphate hydrolases"/>
    <property type="match status" value="1"/>
</dbReference>
<feature type="coiled-coil region" evidence="12">
    <location>
        <begin position="288"/>
        <end position="434"/>
    </location>
</feature>
<evidence type="ECO:0000256" key="4">
    <source>
        <dbReference type="ARBA" id="ARBA00022454"/>
    </source>
</evidence>
<keyword evidence="8 12" id="KW-0175">Coiled coil</keyword>
<dbReference type="GO" id="GO:0003697">
    <property type="term" value="F:single-stranded DNA binding"/>
    <property type="evidence" value="ECO:0007669"/>
    <property type="project" value="TreeGrafter"/>
</dbReference>
<keyword evidence="11" id="KW-0539">Nucleus</keyword>
<evidence type="ECO:0000256" key="3">
    <source>
        <dbReference type="ARBA" id="ARBA00006793"/>
    </source>
</evidence>
<evidence type="ECO:0000256" key="12">
    <source>
        <dbReference type="SAM" id="Coils"/>
    </source>
</evidence>
<proteinExistence type="inferred from homology"/>
<dbReference type="InterPro" id="IPR003395">
    <property type="entry name" value="RecF/RecN/SMC_N"/>
</dbReference>
<dbReference type="Gene3D" id="3.40.50.300">
    <property type="entry name" value="P-loop containing nucleotide triphosphate hydrolases"/>
    <property type="match status" value="2"/>
</dbReference>
<dbReference type="Pfam" id="PF02463">
    <property type="entry name" value="SMC_N"/>
    <property type="match status" value="1"/>
</dbReference>
<dbReference type="PANTHER" id="PTHR19306:SF6">
    <property type="entry name" value="STRUCTURAL MAINTENANCE OF CHROMOSOMES PROTEIN 6"/>
    <property type="match status" value="1"/>
</dbReference>
<evidence type="ECO:0000256" key="6">
    <source>
        <dbReference type="ARBA" id="ARBA00022763"/>
    </source>
</evidence>
<dbReference type="InterPro" id="IPR036277">
    <property type="entry name" value="SMC_hinge_sf"/>
</dbReference>
<feature type="coiled-coil region" evidence="12">
    <location>
        <begin position="924"/>
        <end position="969"/>
    </location>
</feature>
<feature type="coiled-coil region" evidence="12">
    <location>
        <begin position="639"/>
        <end position="823"/>
    </location>
</feature>
<organism evidence="14">
    <name type="scientific">Picocystis salinarum</name>
    <dbReference type="NCBI Taxonomy" id="88271"/>
    <lineage>
        <taxon>Eukaryota</taxon>
        <taxon>Viridiplantae</taxon>
        <taxon>Chlorophyta</taxon>
        <taxon>Picocystophyceae</taxon>
        <taxon>Picocystales</taxon>
        <taxon>Picocystaceae</taxon>
        <taxon>Picocystis</taxon>
    </lineage>
</organism>
<dbReference type="SUPFAM" id="SSF75553">
    <property type="entry name" value="Smc hinge domain"/>
    <property type="match status" value="1"/>
</dbReference>
<evidence type="ECO:0000256" key="8">
    <source>
        <dbReference type="ARBA" id="ARBA00023054"/>
    </source>
</evidence>
<evidence type="ECO:0000256" key="9">
    <source>
        <dbReference type="ARBA" id="ARBA00023172"/>
    </source>
</evidence>
<keyword evidence="10" id="KW-0234">DNA repair</keyword>
<feature type="domain" description="RecF/RecN/SMC N-terminal" evidence="13">
    <location>
        <begin position="19"/>
        <end position="1114"/>
    </location>
</feature>